<keyword evidence="1" id="KW-1133">Transmembrane helix</keyword>
<dbReference type="Proteomes" id="UP001432027">
    <property type="component" value="Unassembled WGS sequence"/>
</dbReference>
<keyword evidence="1" id="KW-0812">Transmembrane</keyword>
<dbReference type="AlphaFoldDB" id="A0AAV5SAT1"/>
<keyword evidence="1" id="KW-0472">Membrane</keyword>
<evidence type="ECO:0000313" key="3">
    <source>
        <dbReference type="Proteomes" id="UP001432027"/>
    </source>
</evidence>
<proteinExistence type="predicted"/>
<dbReference type="EMBL" id="BTSX01000001">
    <property type="protein sequence ID" value="GMS80382.1"/>
    <property type="molecule type" value="Genomic_DNA"/>
</dbReference>
<name>A0AAV5SAT1_9BILA</name>
<reference evidence="2" key="1">
    <citation type="submission" date="2023-10" db="EMBL/GenBank/DDBJ databases">
        <title>Genome assembly of Pristionchus species.</title>
        <authorList>
            <person name="Yoshida K."/>
            <person name="Sommer R.J."/>
        </authorList>
    </citation>
    <scope>NUCLEOTIDE SEQUENCE</scope>
    <source>
        <strain evidence="2">RS0144</strain>
    </source>
</reference>
<accession>A0AAV5SAT1</accession>
<feature type="non-terminal residue" evidence="2">
    <location>
        <position position="1"/>
    </location>
</feature>
<organism evidence="2 3">
    <name type="scientific">Pristionchus entomophagus</name>
    <dbReference type="NCBI Taxonomy" id="358040"/>
    <lineage>
        <taxon>Eukaryota</taxon>
        <taxon>Metazoa</taxon>
        <taxon>Ecdysozoa</taxon>
        <taxon>Nematoda</taxon>
        <taxon>Chromadorea</taxon>
        <taxon>Rhabditida</taxon>
        <taxon>Rhabditina</taxon>
        <taxon>Diplogasteromorpha</taxon>
        <taxon>Diplogasteroidea</taxon>
        <taxon>Neodiplogasteridae</taxon>
        <taxon>Pristionchus</taxon>
    </lineage>
</organism>
<evidence type="ECO:0000256" key="1">
    <source>
        <dbReference type="SAM" id="Phobius"/>
    </source>
</evidence>
<feature type="transmembrane region" description="Helical" evidence="1">
    <location>
        <begin position="80"/>
        <end position="108"/>
    </location>
</feature>
<protein>
    <submittedName>
        <fullName evidence="2">Uncharacterized protein</fullName>
    </submittedName>
</protein>
<gene>
    <name evidence="2" type="ORF">PENTCL1PPCAC_2557</name>
</gene>
<feature type="non-terminal residue" evidence="2">
    <location>
        <position position="148"/>
    </location>
</feature>
<sequence length="148" mass="16484">YKTIVYLRKETMTKPRLFSTEMYTFDGGNLQEKKSSRRREKSERGRSGRDRVEEDLACLVVLSVEVAGLGIGVVRVLRRLVLLVLVVQLLLLLLIVLLRILLLLVLVVSGGVLPELVVGLSDLLLLRVLLGADDCSESSEDDADRVHS</sequence>
<comment type="caution">
    <text evidence="2">The sequence shown here is derived from an EMBL/GenBank/DDBJ whole genome shotgun (WGS) entry which is preliminary data.</text>
</comment>
<evidence type="ECO:0000313" key="2">
    <source>
        <dbReference type="EMBL" id="GMS80382.1"/>
    </source>
</evidence>
<keyword evidence="3" id="KW-1185">Reference proteome</keyword>